<dbReference type="EMBL" id="PDNA01000009">
    <property type="protein sequence ID" value="PGH27220.1"/>
    <property type="molecule type" value="Genomic_DNA"/>
</dbReference>
<evidence type="ECO:0000313" key="17">
    <source>
        <dbReference type="EMBL" id="PGH27220.1"/>
    </source>
</evidence>
<evidence type="ECO:0000256" key="15">
    <source>
        <dbReference type="SAM" id="MobiDB-lite"/>
    </source>
</evidence>
<dbReference type="PANTHER" id="PTHR12726">
    <property type="entry name" value="CERAMIDE GLUCOSYLTRANSFERASE"/>
    <property type="match status" value="1"/>
</dbReference>
<dbReference type="OrthoDB" id="1483400at2759"/>
<comment type="pathway">
    <text evidence="3">Sphingolipid metabolism.</text>
</comment>
<feature type="region of interest" description="Disordered" evidence="15">
    <location>
        <begin position="527"/>
        <end position="567"/>
    </location>
</feature>
<dbReference type="AlphaFoldDB" id="A0A2B7Z1D7"/>
<reference evidence="17 18" key="1">
    <citation type="submission" date="2017-10" db="EMBL/GenBank/DDBJ databases">
        <title>Comparative genomics in systemic dimorphic fungi from Ajellomycetaceae.</title>
        <authorList>
            <person name="Munoz J.F."/>
            <person name="Mcewen J.G."/>
            <person name="Clay O.K."/>
            <person name="Cuomo C.A."/>
        </authorList>
    </citation>
    <scope>NUCLEOTIDE SEQUENCE [LARGE SCALE GENOMIC DNA]</scope>
    <source>
        <strain evidence="17 18">UAMH7299</strain>
    </source>
</reference>
<name>A0A2B7Z1D7_POLH7</name>
<dbReference type="EC" id="2.4.1.80" evidence="5"/>
<dbReference type="Pfam" id="PF13641">
    <property type="entry name" value="Glyco_tranf_2_3"/>
    <property type="match status" value="1"/>
</dbReference>
<keyword evidence="18" id="KW-1185">Reference proteome</keyword>
<evidence type="ECO:0000256" key="14">
    <source>
        <dbReference type="ARBA" id="ARBA00032575"/>
    </source>
</evidence>
<protein>
    <recommendedName>
        <fullName evidence="6">Ceramide glucosyltransferase</fullName>
        <ecNumber evidence="5">2.4.1.80</ecNumber>
    </recommendedName>
    <alternativeName>
        <fullName evidence="13">Glucosylceramide synthase</fullName>
    </alternativeName>
    <alternativeName>
        <fullName evidence="14">UDP-glucose ceramide glucosyltransferase</fullName>
    </alternativeName>
    <alternativeName>
        <fullName evidence="12">UDP-glucose:N-acylsphingosine D-glucosyltransferase</fullName>
    </alternativeName>
</protein>
<comment type="pathway">
    <text evidence="2">Lipid metabolism; sphingolipid metabolism.</text>
</comment>
<evidence type="ECO:0000256" key="16">
    <source>
        <dbReference type="SAM" id="Phobius"/>
    </source>
</evidence>
<dbReference type="GO" id="GO:0006679">
    <property type="term" value="P:glucosylceramide biosynthetic process"/>
    <property type="evidence" value="ECO:0007669"/>
    <property type="project" value="TreeGrafter"/>
</dbReference>
<evidence type="ECO:0000256" key="4">
    <source>
        <dbReference type="ARBA" id="ARBA00006739"/>
    </source>
</evidence>
<dbReference type="UniPathway" id="UPA00222"/>
<sequence length="567" mass="64323">MLAETTSASALVIDVAADALPSWLLAAGWVCIVWYVIVTVVCLLGWTQLHRHYSNPPRKSVSASSLPASQVPHVTIIRPIKGVEPYLYECLASTLCQEYPKDKLTVYFCIETTQDPSFPTLKQLQDDFPDADVRIFVEEKEGYDEALGPNPKIRNMSRAYRDMKGDIVWIADCNVWVSKGVCGRMVDRLCGFENKKGIAKKYKFVHHLPIVVSVDGGHGVKDEAARGLLERWDDDSEMEVTSQAEISGLEYCLSKGGSRLEELFLSSSHAKMYSAINTVLIAPCIIGKSTMFRKSHLDYLTPTSTSPSHPYPRRPGIDFFSDIICEDHAIGDRLWKGKVREEENGEKWGKHSQVFGDLAIQPVSDMSVSAYIHRRVRWLRVRKFTVFAATFVEPGTESFFCSAQLAFGLTTVLPNQYPQKFAYLSTWSAFLTIWLLSILFWITIDWTTYLRLHSGATVEADEHTPRFARRFPKGKIARRPFVVWLLAWLGRETLALPIWTWAVYGGSRVVWRDREFYVRMDTTVHEVPGSDSGSVSNGLTESREARVPAESSVHERRDLRRRSLSHR</sequence>
<dbReference type="STRING" id="1447883.A0A2B7Z1D7"/>
<evidence type="ECO:0000256" key="7">
    <source>
        <dbReference type="ARBA" id="ARBA00022676"/>
    </source>
</evidence>
<dbReference type="InterPro" id="IPR025993">
    <property type="entry name" value="Ceramide_glucosylTrfase"/>
</dbReference>
<evidence type="ECO:0000256" key="1">
    <source>
        <dbReference type="ARBA" id="ARBA00004141"/>
    </source>
</evidence>
<dbReference type="Proteomes" id="UP000224634">
    <property type="component" value="Unassembled WGS sequence"/>
</dbReference>
<dbReference type="Gene3D" id="3.90.550.10">
    <property type="entry name" value="Spore Coat Polysaccharide Biosynthesis Protein SpsA, Chain A"/>
    <property type="match status" value="1"/>
</dbReference>
<evidence type="ECO:0000256" key="13">
    <source>
        <dbReference type="ARBA" id="ARBA00031543"/>
    </source>
</evidence>
<dbReference type="GO" id="GO:0016020">
    <property type="term" value="C:membrane"/>
    <property type="evidence" value="ECO:0007669"/>
    <property type="project" value="UniProtKB-SubCell"/>
</dbReference>
<keyword evidence="9 16" id="KW-0812">Transmembrane</keyword>
<keyword evidence="10 16" id="KW-1133">Transmembrane helix</keyword>
<feature type="transmembrane region" description="Helical" evidence="16">
    <location>
        <begin position="421"/>
        <end position="444"/>
    </location>
</feature>
<keyword evidence="11 16" id="KW-0472">Membrane</keyword>
<dbReference type="SUPFAM" id="SSF53448">
    <property type="entry name" value="Nucleotide-diphospho-sugar transferases"/>
    <property type="match status" value="1"/>
</dbReference>
<feature type="compositionally biased region" description="Basic and acidic residues" evidence="15">
    <location>
        <begin position="541"/>
        <end position="558"/>
    </location>
</feature>
<evidence type="ECO:0000256" key="9">
    <source>
        <dbReference type="ARBA" id="ARBA00022692"/>
    </source>
</evidence>
<evidence type="ECO:0000256" key="11">
    <source>
        <dbReference type="ARBA" id="ARBA00023136"/>
    </source>
</evidence>
<feature type="compositionally biased region" description="Polar residues" evidence="15">
    <location>
        <begin position="531"/>
        <end position="540"/>
    </location>
</feature>
<evidence type="ECO:0000256" key="12">
    <source>
        <dbReference type="ARBA" id="ARBA00031017"/>
    </source>
</evidence>
<comment type="subcellular location">
    <subcellularLocation>
        <location evidence="1">Membrane</location>
        <topology evidence="1">Multi-pass membrane protein</topology>
    </subcellularLocation>
</comment>
<proteinExistence type="inferred from homology"/>
<evidence type="ECO:0000256" key="10">
    <source>
        <dbReference type="ARBA" id="ARBA00022989"/>
    </source>
</evidence>
<comment type="caution">
    <text evidence="17">The sequence shown here is derived from an EMBL/GenBank/DDBJ whole genome shotgun (WGS) entry which is preliminary data.</text>
</comment>
<accession>A0A2B7Z1D7</accession>
<gene>
    <name evidence="17" type="ORF">AJ80_01177</name>
</gene>
<dbReference type="GO" id="GO:0008120">
    <property type="term" value="F:ceramide glucosyltransferase activity"/>
    <property type="evidence" value="ECO:0007669"/>
    <property type="project" value="UniProtKB-EC"/>
</dbReference>
<evidence type="ECO:0000313" key="18">
    <source>
        <dbReference type="Proteomes" id="UP000224634"/>
    </source>
</evidence>
<dbReference type="PANTHER" id="PTHR12726:SF0">
    <property type="entry name" value="CERAMIDE GLUCOSYLTRANSFERASE"/>
    <property type="match status" value="1"/>
</dbReference>
<evidence type="ECO:0000256" key="6">
    <source>
        <dbReference type="ARBA" id="ARBA00019988"/>
    </source>
</evidence>
<dbReference type="InterPro" id="IPR029044">
    <property type="entry name" value="Nucleotide-diphossugar_trans"/>
</dbReference>
<feature type="transmembrane region" description="Helical" evidence="16">
    <location>
        <begin position="20"/>
        <end position="46"/>
    </location>
</feature>
<evidence type="ECO:0000256" key="3">
    <source>
        <dbReference type="ARBA" id="ARBA00004991"/>
    </source>
</evidence>
<keyword evidence="7" id="KW-0328">Glycosyltransferase</keyword>
<evidence type="ECO:0000256" key="5">
    <source>
        <dbReference type="ARBA" id="ARBA00012699"/>
    </source>
</evidence>
<keyword evidence="8" id="KW-0808">Transferase</keyword>
<evidence type="ECO:0000256" key="2">
    <source>
        <dbReference type="ARBA" id="ARBA00004760"/>
    </source>
</evidence>
<evidence type="ECO:0000256" key="8">
    <source>
        <dbReference type="ARBA" id="ARBA00022679"/>
    </source>
</evidence>
<comment type="similarity">
    <text evidence="4">Belongs to the glycosyltransferase 2 family.</text>
</comment>
<organism evidence="17 18">
    <name type="scientific">Polytolypa hystricis (strain UAMH7299)</name>
    <dbReference type="NCBI Taxonomy" id="1447883"/>
    <lineage>
        <taxon>Eukaryota</taxon>
        <taxon>Fungi</taxon>
        <taxon>Dikarya</taxon>
        <taxon>Ascomycota</taxon>
        <taxon>Pezizomycotina</taxon>
        <taxon>Eurotiomycetes</taxon>
        <taxon>Eurotiomycetidae</taxon>
        <taxon>Onygenales</taxon>
        <taxon>Onygenales incertae sedis</taxon>
        <taxon>Polytolypa</taxon>
    </lineage>
</organism>
<feature type="transmembrane region" description="Helical" evidence="16">
    <location>
        <begin position="481"/>
        <end position="504"/>
    </location>
</feature>